<gene>
    <name evidence="2" type="ORF">R5A26_19405</name>
</gene>
<dbReference type="Proteomes" id="UP001187346">
    <property type="component" value="Unassembled WGS sequence"/>
</dbReference>
<evidence type="ECO:0000256" key="1">
    <source>
        <dbReference type="SAM" id="SignalP"/>
    </source>
</evidence>
<evidence type="ECO:0008006" key="4">
    <source>
        <dbReference type="Google" id="ProtNLM"/>
    </source>
</evidence>
<keyword evidence="3" id="KW-1185">Reference proteome</keyword>
<dbReference type="EMBL" id="JAWMAJ010000059">
    <property type="protein sequence ID" value="MDV7218118.1"/>
    <property type="molecule type" value="Genomic_DNA"/>
</dbReference>
<feature type="chain" id="PRO_5045175309" description="Peptidase inhibitor family I36" evidence="1">
    <location>
        <begin position="28"/>
        <end position="125"/>
    </location>
</feature>
<proteinExistence type="predicted"/>
<accession>A0ABU4FBZ5</accession>
<dbReference type="RefSeq" id="WP_266864201.1">
    <property type="nucleotide sequence ID" value="NZ_JAPEMW010000001.1"/>
</dbReference>
<reference evidence="2 3" key="1">
    <citation type="submission" date="2023-10" db="EMBL/GenBank/DDBJ databases">
        <title>Characterization of rhizosphere-enriched actinobacteria from wheat plants lab-grown on chernevaya soil.</title>
        <authorList>
            <person name="Tikhonova E.N."/>
            <person name="Konopkin A."/>
            <person name="Kravchenko I.K."/>
        </authorList>
    </citation>
    <scope>NUCLEOTIDE SEQUENCE [LARGE SCALE GENOMIC DNA]</scope>
    <source>
        <strain evidence="2 3">RR29</strain>
    </source>
</reference>
<sequence>MRTMFRAAVTFATAATALVAMSGAAQAKPADETPWDGCPSGAVCIYGEGVVPANNPHPTNVYYSYGAHNLSNQFGQHWILNNQTGGASASLCNGSNGTNCTTTIAQDNGLRVDFTPINSITLNRP</sequence>
<protein>
    <recommendedName>
        <fullName evidence="4">Peptidase inhibitor family I36</fullName>
    </recommendedName>
</protein>
<evidence type="ECO:0000313" key="3">
    <source>
        <dbReference type="Proteomes" id="UP001187346"/>
    </source>
</evidence>
<keyword evidence="1" id="KW-0732">Signal</keyword>
<organism evidence="2 3">
    <name type="scientific">Streptomyces prunicolor</name>
    <dbReference type="NCBI Taxonomy" id="67348"/>
    <lineage>
        <taxon>Bacteria</taxon>
        <taxon>Bacillati</taxon>
        <taxon>Actinomycetota</taxon>
        <taxon>Actinomycetes</taxon>
        <taxon>Kitasatosporales</taxon>
        <taxon>Streptomycetaceae</taxon>
        <taxon>Streptomyces</taxon>
    </lineage>
</organism>
<name>A0ABU4FBZ5_9ACTN</name>
<comment type="caution">
    <text evidence="2">The sequence shown here is derived from an EMBL/GenBank/DDBJ whole genome shotgun (WGS) entry which is preliminary data.</text>
</comment>
<evidence type="ECO:0000313" key="2">
    <source>
        <dbReference type="EMBL" id="MDV7218118.1"/>
    </source>
</evidence>
<feature type="signal peptide" evidence="1">
    <location>
        <begin position="1"/>
        <end position="27"/>
    </location>
</feature>